<dbReference type="RefSeq" id="WP_134493369.1">
    <property type="nucleotide sequence ID" value="NZ_CP139087.1"/>
</dbReference>
<geneLocation type="plasmid" evidence="2 3">
    <name>3</name>
</geneLocation>
<gene>
    <name evidence="2" type="ORF">MTUNDRAET4_0122</name>
</gene>
<feature type="region of interest" description="Disordered" evidence="1">
    <location>
        <begin position="60"/>
        <end position="80"/>
    </location>
</feature>
<evidence type="ECO:0000313" key="3">
    <source>
        <dbReference type="Proteomes" id="UP000294360"/>
    </source>
</evidence>
<dbReference type="Pfam" id="PF07704">
    <property type="entry name" value="PSK_trans_fac"/>
    <property type="match status" value="1"/>
</dbReference>
<keyword evidence="2" id="KW-0614">Plasmid</keyword>
<name>A0A4U8Z7K9_METTU</name>
<dbReference type="EMBL" id="LR536452">
    <property type="protein sequence ID" value="VFU17583.1"/>
    <property type="molecule type" value="Genomic_DNA"/>
</dbReference>
<accession>A0A4U8Z7K9</accession>
<dbReference type="KEGG" id="mtun:MTUNDRAET4_0122.2"/>
<organism evidence="2 3">
    <name type="scientific">Methylocella tundrae</name>
    <dbReference type="NCBI Taxonomy" id="227605"/>
    <lineage>
        <taxon>Bacteria</taxon>
        <taxon>Pseudomonadati</taxon>
        <taxon>Pseudomonadota</taxon>
        <taxon>Alphaproteobacteria</taxon>
        <taxon>Hyphomicrobiales</taxon>
        <taxon>Beijerinckiaceae</taxon>
        <taxon>Methylocella</taxon>
    </lineage>
</organism>
<evidence type="ECO:0008006" key="4">
    <source>
        <dbReference type="Google" id="ProtNLM"/>
    </source>
</evidence>
<protein>
    <recommendedName>
        <fullName evidence="4">Transcription factor</fullName>
    </recommendedName>
</protein>
<dbReference type="Proteomes" id="UP000294360">
    <property type="component" value="Plasmid 3"/>
</dbReference>
<proteinExistence type="predicted"/>
<reference evidence="2 3" key="1">
    <citation type="submission" date="2019-03" db="EMBL/GenBank/DDBJ databases">
        <authorList>
            <person name="Kox A.R. M."/>
        </authorList>
    </citation>
    <scope>NUCLEOTIDE SEQUENCE [LARGE SCALE GENOMIC DNA]</scope>
    <source>
        <strain evidence="2">MTUNDRAET4 annotated genome</strain>
        <plasmid evidence="3">3</plasmid>
    </source>
</reference>
<dbReference type="OrthoDB" id="9814421at2"/>
<evidence type="ECO:0000256" key="1">
    <source>
        <dbReference type="SAM" id="MobiDB-lite"/>
    </source>
</evidence>
<evidence type="ECO:0000313" key="2">
    <source>
        <dbReference type="EMBL" id="VFU17583.1"/>
    </source>
</evidence>
<dbReference type="AlphaFoldDB" id="A0A4U8Z7K9"/>
<sequence>MPLYIKDDVTAELVERLAKQRGLTKQDAVKLAVAAELERSAEAMPLRDRFARLREDHPLPPAVRNVNVEGGADTVAGDSR</sequence>
<dbReference type="InterPro" id="IPR011660">
    <property type="entry name" value="VapB-like"/>
</dbReference>